<dbReference type="KEGG" id="blr:BRLA_c001500"/>
<organism evidence="1 2">
    <name type="scientific">Brevibacillus laterosporus LMG 15441</name>
    <dbReference type="NCBI Taxonomy" id="1042163"/>
    <lineage>
        <taxon>Bacteria</taxon>
        <taxon>Bacillati</taxon>
        <taxon>Bacillota</taxon>
        <taxon>Bacilli</taxon>
        <taxon>Bacillales</taxon>
        <taxon>Paenibacillaceae</taxon>
        <taxon>Brevibacillus</taxon>
    </lineage>
</organism>
<evidence type="ECO:0000313" key="1">
    <source>
        <dbReference type="EMBL" id="AIG24560.1"/>
    </source>
</evidence>
<protein>
    <recommendedName>
        <fullName evidence="3">DUF1573 domain-containing protein</fullName>
    </recommendedName>
</protein>
<proteinExistence type="predicted"/>
<sequence length="130" mass="14405">MSSEIKDFQEQVSNLLIRHRSILDVMSKLQESGARTNRALTKAVTDCGCVEITALKQAFDPASSLHDNQPHLDTHFSGQLCEHCRDILTAEIGKNLFYLAALCNVTDISLSKVLDVETDRLNTLGVFNLS</sequence>
<dbReference type="Proteomes" id="UP000005850">
    <property type="component" value="Chromosome"/>
</dbReference>
<dbReference type="HOGENOM" id="CLU_1924187_0_0_9"/>
<accession>A0A075R4K7</accession>
<dbReference type="EMBL" id="CP007806">
    <property type="protein sequence ID" value="AIG24560.1"/>
    <property type="molecule type" value="Genomic_DNA"/>
</dbReference>
<reference evidence="1 2" key="1">
    <citation type="journal article" date="2011" name="J. Bacteriol.">
        <title>Genome sequence of Brevibacillus laterosporus LMG 15441, a pathogen of invertebrates.</title>
        <authorList>
            <person name="Djukic M."/>
            <person name="Poehlein A."/>
            <person name="Thurmer A."/>
            <person name="Daniel R."/>
        </authorList>
    </citation>
    <scope>NUCLEOTIDE SEQUENCE [LARGE SCALE GENOMIC DNA]</scope>
    <source>
        <strain evidence="1 2">LMG 15441</strain>
    </source>
</reference>
<dbReference type="AlphaFoldDB" id="A0A075R4K7"/>
<evidence type="ECO:0008006" key="3">
    <source>
        <dbReference type="Google" id="ProtNLM"/>
    </source>
</evidence>
<gene>
    <name evidence="1" type="ORF">BRLA_c001500</name>
</gene>
<evidence type="ECO:0000313" key="2">
    <source>
        <dbReference type="Proteomes" id="UP000005850"/>
    </source>
</evidence>
<name>A0A075R4K7_BRELA</name>
<dbReference type="STRING" id="1042163.BRLA_c001500"/>
<dbReference type="RefSeq" id="WP_041751882.1">
    <property type="nucleotide sequence ID" value="NZ_CP007806.1"/>
</dbReference>
<dbReference type="eggNOG" id="COG1694">
    <property type="taxonomic scope" value="Bacteria"/>
</dbReference>
<keyword evidence="2" id="KW-1185">Reference proteome</keyword>